<dbReference type="EMBL" id="GG662466">
    <property type="protein sequence ID" value="EAR83785.2"/>
    <property type="molecule type" value="Genomic_DNA"/>
</dbReference>
<dbReference type="InterPro" id="IPR017943">
    <property type="entry name" value="Bactericidal_perm-incr_a/b_dom"/>
</dbReference>
<dbReference type="Gene3D" id="3.15.20.10">
    <property type="entry name" value="Bactericidal permeability-increasing protein, domain 2"/>
    <property type="match status" value="2"/>
</dbReference>
<keyword evidence="3" id="KW-1185">Reference proteome</keyword>
<proteinExistence type="predicted"/>
<dbReference type="SUPFAM" id="SSF55394">
    <property type="entry name" value="Bactericidal permeability-increasing protein, BPI"/>
    <property type="match status" value="2"/>
</dbReference>
<dbReference type="InterPro" id="IPR032942">
    <property type="entry name" value="BPI/LBP/Plunc"/>
</dbReference>
<dbReference type="SMART" id="SM00329">
    <property type="entry name" value="BPI2"/>
    <property type="match status" value="1"/>
</dbReference>
<evidence type="ECO:0000259" key="1">
    <source>
        <dbReference type="SMART" id="SM00329"/>
    </source>
</evidence>
<dbReference type="Pfam" id="PF02886">
    <property type="entry name" value="LBP_BPI_CETP_C"/>
    <property type="match status" value="2"/>
</dbReference>
<protein>
    <submittedName>
        <fullName evidence="2">LBP/BPI/CETP family, carboxy-terminal domain protein</fullName>
    </submittedName>
</protein>
<dbReference type="AlphaFoldDB" id="I7LSX2"/>
<dbReference type="PANTHER" id="PTHR10504">
    <property type="entry name" value="BACTERICIDAL PERMEABILITY-INCREASING BPI PROTEIN-RELATED"/>
    <property type="match status" value="1"/>
</dbReference>
<reference evidence="3" key="1">
    <citation type="journal article" date="2006" name="PLoS Biol.">
        <title>Macronuclear genome sequence of the ciliate Tetrahymena thermophila, a model eukaryote.</title>
        <authorList>
            <person name="Eisen J.A."/>
            <person name="Coyne R.S."/>
            <person name="Wu M."/>
            <person name="Wu D."/>
            <person name="Thiagarajan M."/>
            <person name="Wortman J.R."/>
            <person name="Badger J.H."/>
            <person name="Ren Q."/>
            <person name="Amedeo P."/>
            <person name="Jones K.M."/>
            <person name="Tallon L.J."/>
            <person name="Delcher A.L."/>
            <person name="Salzberg S.L."/>
            <person name="Silva J.C."/>
            <person name="Haas B.J."/>
            <person name="Majoros W.H."/>
            <person name="Farzad M."/>
            <person name="Carlton J.M."/>
            <person name="Smith R.K. Jr."/>
            <person name="Garg J."/>
            <person name="Pearlman R.E."/>
            <person name="Karrer K.M."/>
            <person name="Sun L."/>
            <person name="Manning G."/>
            <person name="Elde N.C."/>
            <person name="Turkewitz A.P."/>
            <person name="Asai D.J."/>
            <person name="Wilkes D.E."/>
            <person name="Wang Y."/>
            <person name="Cai H."/>
            <person name="Collins K."/>
            <person name="Stewart B.A."/>
            <person name="Lee S.R."/>
            <person name="Wilamowska K."/>
            <person name="Weinberg Z."/>
            <person name="Ruzzo W.L."/>
            <person name="Wloga D."/>
            <person name="Gaertig J."/>
            <person name="Frankel J."/>
            <person name="Tsao C.-C."/>
            <person name="Gorovsky M.A."/>
            <person name="Keeling P.J."/>
            <person name="Waller R.F."/>
            <person name="Patron N.J."/>
            <person name="Cherry J.M."/>
            <person name="Stover N.A."/>
            <person name="Krieger C.J."/>
            <person name="del Toro C."/>
            <person name="Ryder H.F."/>
            <person name="Williamson S.C."/>
            <person name="Barbeau R.A."/>
            <person name="Hamilton E.P."/>
            <person name="Orias E."/>
        </authorList>
    </citation>
    <scope>NUCLEOTIDE SEQUENCE [LARGE SCALE GENOMIC DNA]</scope>
    <source>
        <strain evidence="3">SB210</strain>
    </source>
</reference>
<feature type="domain" description="Lipid-binding serum glycoprotein C-terminal" evidence="1">
    <location>
        <begin position="286"/>
        <end position="500"/>
    </location>
</feature>
<dbReference type="GeneID" id="7829609"/>
<accession>I7LSX2</accession>
<gene>
    <name evidence="2" type="ORF">TTHERM_00823420</name>
</gene>
<sequence length="993" mass="114666">MKNTQRYIMMALIFAIATSSAYGWIHTHYYPPSDDVFGPAGRTFLSIQAFTDLVIQNITLHQFDPDFANTPIATSNDTMEDLQVHFKLYMKEAKADPKFTTLTQVNDTTYILDSKNAFFSLECDLNVQGRAYKIPATTNNADFQIKFQLLFNEQGKIYVYTNFTMSRIDIKNYTIPVGFFDPYLLSTNEDYIEVQLPQKFKNIPLDSILAVITISFKNQLTEFLNSWLCDLQVYENISLDRNLTKLPTIVGNKILIERNMFFYNNKVAKSRPNIGHPTAFPKQDELFHRQEETLMVNEYFFNSLFYAMHQAGMLKHVLTNESIPMEIKQKLTVFNLEQLIPGLKQYFGDDLPINIEFECITHPKTTILGEVFFLREPKVVTKVEILMNILVNTPNGQVLVGSFDILAYFELSMIIDINKLFLYFDGAQIKGFKTVKQGIQSIPLDAEMIKIAVERFFIESIPRLTNFLKFQKGIELIPAGNVEFTNSNTDIAPNHISTQTDLIIHNINKDPNQLQPAMKLRIQNRIFDKLKYKAVEIITQGIRGMEVPNISFYLLTIKCSLNNFKINSIETNANNIELEGTDDGLFSLRILKIFVKGLGNLGLNKTIQIFGIDITLFDTNLDLHYEIEITNLEVKVQIYLDQNNQMTVQVVGLQYGLNVVPRPDSTFLDFICFNLGFFEWTFFDISLKKIVIYKMYNIVYEMMEKQLPLHLQKILVINKTNLSLDLQQTIAPLVNPQFTEFQTTFFFFPTGISDSSRLPPFYAPSLPDFSTNYYDLEIMIHEYTLKSAIYFAYQDYVKGRYNFDITYEMLHQVKNFSFTPEAFKWTLPDLYYKYGKDAKLDLHIEPLFYPIIKISTNSISSSIETLIELLVRIPNPHDNQTEEIISALTINCEFGFSIKAYEENQHLKFGIEDIHISKFEATKIEVDPGILFRFFGHSVLNKIITFFIPEINKKLDELSINLNDLVVKSLEISEIQVSLREGYIFVASNAQVV</sequence>
<dbReference type="PANTHER" id="PTHR10504:SF131">
    <property type="entry name" value="BPI2 DOMAIN-CONTAINING PROTEIN"/>
    <property type="match status" value="1"/>
</dbReference>
<dbReference type="InterPro" id="IPR001124">
    <property type="entry name" value="Lipid-bd_serum_glycop_C"/>
</dbReference>
<dbReference type="GO" id="GO:0008289">
    <property type="term" value="F:lipid binding"/>
    <property type="evidence" value="ECO:0007669"/>
    <property type="project" value="InterPro"/>
</dbReference>
<dbReference type="Proteomes" id="UP000009168">
    <property type="component" value="Unassembled WGS sequence"/>
</dbReference>
<dbReference type="KEGG" id="tet:TTHERM_00823420"/>
<dbReference type="RefSeq" id="XP_001031448.2">
    <property type="nucleotide sequence ID" value="XM_001031448.2"/>
</dbReference>
<evidence type="ECO:0000313" key="2">
    <source>
        <dbReference type="EMBL" id="EAR83785.2"/>
    </source>
</evidence>
<organism evidence="2 3">
    <name type="scientific">Tetrahymena thermophila (strain SB210)</name>
    <dbReference type="NCBI Taxonomy" id="312017"/>
    <lineage>
        <taxon>Eukaryota</taxon>
        <taxon>Sar</taxon>
        <taxon>Alveolata</taxon>
        <taxon>Ciliophora</taxon>
        <taxon>Intramacronucleata</taxon>
        <taxon>Oligohymenophorea</taxon>
        <taxon>Hymenostomatida</taxon>
        <taxon>Tetrahymenina</taxon>
        <taxon>Tetrahymenidae</taxon>
        <taxon>Tetrahymena</taxon>
    </lineage>
</organism>
<name>I7LSX2_TETTS</name>
<evidence type="ECO:0000313" key="3">
    <source>
        <dbReference type="Proteomes" id="UP000009168"/>
    </source>
</evidence>
<dbReference type="InParanoid" id="I7LSX2"/>